<proteinExistence type="predicted"/>
<dbReference type="InterPro" id="IPR038717">
    <property type="entry name" value="Tc1-like_DDE_dom"/>
</dbReference>
<feature type="domain" description="Tc1-like transposase DDE" evidence="2">
    <location>
        <begin position="35"/>
        <end position="163"/>
    </location>
</feature>
<dbReference type="Pfam" id="PF13358">
    <property type="entry name" value="DDE_3"/>
    <property type="match status" value="1"/>
</dbReference>
<evidence type="ECO:0000313" key="4">
    <source>
        <dbReference type="Proteomes" id="UP000801492"/>
    </source>
</evidence>
<dbReference type="Gene3D" id="3.30.420.10">
    <property type="entry name" value="Ribonuclease H-like superfamily/Ribonuclease H"/>
    <property type="match status" value="1"/>
</dbReference>
<protein>
    <recommendedName>
        <fullName evidence="2">Tc1-like transposase DDE domain-containing protein</fullName>
    </recommendedName>
</protein>
<accession>A0A8K0DKP1</accession>
<dbReference type="GO" id="GO:0003676">
    <property type="term" value="F:nucleic acid binding"/>
    <property type="evidence" value="ECO:0007669"/>
    <property type="project" value="InterPro"/>
</dbReference>
<sequence>MVNAISQMRKSGEPLRNPKKTKRRGKPIILIRKIKPEGRRYVVVHALSSNGFIPRASLIFASKTNDPNFDGKINKDNFLTWFRDQLLTKLEEPYIITIDNACYHSSLVKNKINHISKNKPAKVYAVDQMALEHGNVVVRLPPYHCIFNPIENIWRLCKKYYNKHIGEEGYGREKCLAMWKKAIDTVTSEIWKRTVGNTNNVILKWWQREVRIDREEVAPLIIKLEDDSGESGDFEFDDEED</sequence>
<dbReference type="OrthoDB" id="6743133at2759"/>
<evidence type="ECO:0000256" key="1">
    <source>
        <dbReference type="SAM" id="MobiDB-lite"/>
    </source>
</evidence>
<name>A0A8K0DKP1_IGNLU</name>
<dbReference type="PANTHER" id="PTHR33939">
    <property type="entry name" value="PROTEIN CBG22215"/>
    <property type="match status" value="1"/>
</dbReference>
<reference evidence="3" key="1">
    <citation type="submission" date="2019-08" db="EMBL/GenBank/DDBJ databases">
        <title>The genome of the North American firefly Photinus pyralis.</title>
        <authorList>
            <consortium name="Photinus pyralis genome working group"/>
            <person name="Fallon T.R."/>
            <person name="Sander Lower S.E."/>
            <person name="Weng J.-K."/>
        </authorList>
    </citation>
    <scope>NUCLEOTIDE SEQUENCE</scope>
    <source>
        <strain evidence="3">TRF0915ILg1</strain>
        <tissue evidence="3">Whole body</tissue>
    </source>
</reference>
<gene>
    <name evidence="3" type="ORF">ILUMI_00922</name>
</gene>
<dbReference type="PANTHER" id="PTHR33939:SF1">
    <property type="entry name" value="DUF4371 DOMAIN-CONTAINING PROTEIN"/>
    <property type="match status" value="1"/>
</dbReference>
<comment type="caution">
    <text evidence="3">The sequence shown here is derived from an EMBL/GenBank/DDBJ whole genome shotgun (WGS) entry which is preliminary data.</text>
</comment>
<organism evidence="3 4">
    <name type="scientific">Ignelater luminosus</name>
    <name type="common">Cucubano</name>
    <name type="synonym">Pyrophorus luminosus</name>
    <dbReference type="NCBI Taxonomy" id="2038154"/>
    <lineage>
        <taxon>Eukaryota</taxon>
        <taxon>Metazoa</taxon>
        <taxon>Ecdysozoa</taxon>
        <taxon>Arthropoda</taxon>
        <taxon>Hexapoda</taxon>
        <taxon>Insecta</taxon>
        <taxon>Pterygota</taxon>
        <taxon>Neoptera</taxon>
        <taxon>Endopterygota</taxon>
        <taxon>Coleoptera</taxon>
        <taxon>Polyphaga</taxon>
        <taxon>Elateriformia</taxon>
        <taxon>Elateroidea</taxon>
        <taxon>Elateridae</taxon>
        <taxon>Agrypninae</taxon>
        <taxon>Pyrophorini</taxon>
        <taxon>Ignelater</taxon>
    </lineage>
</organism>
<evidence type="ECO:0000313" key="3">
    <source>
        <dbReference type="EMBL" id="KAF2905252.1"/>
    </source>
</evidence>
<dbReference type="Proteomes" id="UP000801492">
    <property type="component" value="Unassembled WGS sequence"/>
</dbReference>
<dbReference type="EMBL" id="VTPC01000577">
    <property type="protein sequence ID" value="KAF2905252.1"/>
    <property type="molecule type" value="Genomic_DNA"/>
</dbReference>
<evidence type="ECO:0000259" key="2">
    <source>
        <dbReference type="Pfam" id="PF13358"/>
    </source>
</evidence>
<dbReference type="InterPro" id="IPR036397">
    <property type="entry name" value="RNaseH_sf"/>
</dbReference>
<feature type="region of interest" description="Disordered" evidence="1">
    <location>
        <begin position="1"/>
        <end position="23"/>
    </location>
</feature>
<dbReference type="AlphaFoldDB" id="A0A8K0DKP1"/>
<keyword evidence="4" id="KW-1185">Reference proteome</keyword>